<dbReference type="PROSITE" id="PS51029">
    <property type="entry name" value="MADF"/>
    <property type="match status" value="1"/>
</dbReference>
<sequence>MEWSNEMVLRFLDIYESEPMVWDPSHVHHKNRNEVNDAWRRIQAEFGENISIPELKKKKESLMSSFRNCLYKVKQSIKSGAVGDELYKPSWFAYNKIAGFFNLRDAARYKMNAENIDSVFIGEDPDSDAEDKSHNDDFVNLLSNPEQTSTALTPRLSLEPSTKRKKMSEDIMFDKMDKLYDMLNIKKPPLSMEKDECDLFGELTAKRLQEMEQNQREYVMHEIENVMYKCDGKSATMSVLEYLQSKN</sequence>
<dbReference type="Pfam" id="PF10545">
    <property type="entry name" value="MADF_DNA_bdg"/>
    <property type="match status" value="1"/>
</dbReference>
<dbReference type="PANTHER" id="PTHR21505:SF12">
    <property type="entry name" value="MADF DOMAIN-CONTAINING PROTEIN-RELATED"/>
    <property type="match status" value="1"/>
</dbReference>
<dbReference type="PANTHER" id="PTHR21505">
    <property type="entry name" value="MADF DOMAIN-CONTAINING PROTEIN-RELATED"/>
    <property type="match status" value="1"/>
</dbReference>
<feature type="domain" description="MADF" evidence="1">
    <location>
        <begin position="10"/>
        <end position="98"/>
    </location>
</feature>
<evidence type="ECO:0000313" key="3">
    <source>
        <dbReference type="RefSeq" id="XP_017768795.1"/>
    </source>
</evidence>
<proteinExistence type="predicted"/>
<name>A0ABM1M2J5_NICVS</name>
<organism evidence="2 3">
    <name type="scientific">Nicrophorus vespilloides</name>
    <name type="common">Boreal carrion beetle</name>
    <dbReference type="NCBI Taxonomy" id="110193"/>
    <lineage>
        <taxon>Eukaryota</taxon>
        <taxon>Metazoa</taxon>
        <taxon>Ecdysozoa</taxon>
        <taxon>Arthropoda</taxon>
        <taxon>Hexapoda</taxon>
        <taxon>Insecta</taxon>
        <taxon>Pterygota</taxon>
        <taxon>Neoptera</taxon>
        <taxon>Endopterygota</taxon>
        <taxon>Coleoptera</taxon>
        <taxon>Polyphaga</taxon>
        <taxon>Staphyliniformia</taxon>
        <taxon>Silphidae</taxon>
        <taxon>Nicrophorinae</taxon>
        <taxon>Nicrophorus</taxon>
    </lineage>
</organism>
<dbReference type="GeneID" id="108556948"/>
<dbReference type="RefSeq" id="XP_017768795.1">
    <property type="nucleotide sequence ID" value="XM_017913306.1"/>
</dbReference>
<dbReference type="InterPro" id="IPR006578">
    <property type="entry name" value="MADF-dom"/>
</dbReference>
<accession>A0ABM1M2J5</accession>
<keyword evidence="2" id="KW-1185">Reference proteome</keyword>
<reference evidence="3" key="1">
    <citation type="submission" date="2025-08" db="UniProtKB">
        <authorList>
            <consortium name="RefSeq"/>
        </authorList>
    </citation>
    <scope>IDENTIFICATION</scope>
    <source>
        <tissue evidence="3">Whole Larva</tissue>
    </source>
</reference>
<dbReference type="Proteomes" id="UP000695000">
    <property type="component" value="Unplaced"/>
</dbReference>
<evidence type="ECO:0000313" key="2">
    <source>
        <dbReference type="Proteomes" id="UP000695000"/>
    </source>
</evidence>
<evidence type="ECO:0000259" key="1">
    <source>
        <dbReference type="PROSITE" id="PS51029"/>
    </source>
</evidence>
<protein>
    <submittedName>
        <fullName evidence="3">Uncharacterized protein LOC108556948</fullName>
    </submittedName>
</protein>
<gene>
    <name evidence="3" type="primary">LOC108556948</name>
</gene>